<gene>
    <name evidence="2" type="ORF">M9Y10_022436</name>
</gene>
<sequence length="1195" mass="140314">MSGKAHNIAIRYDYNSSELQDDYYYKEYDVPLNDSNKRIGIGDVNKAPNNKASYIFVHYYDENDDKDDFFENDFIQFEDDVQFRAEIKAKWIVINDCNISSSTKIFGNFYDLDNDPSFNNLIGLDLSFNSICDLEAIAHIIRNSPQLRYLDLSHNPIEFQSDLFEKVLSENPGISVINRKRVTPSDFYQLFKSKPKYRNDEKYKINQIDAAVRTIQKDRIYPPTAERKVDNADLKINGYNLGPNFIDTINVTAIDLSNCDLVYFDFNLFPNAFFIDLSNNHIKTFVFKNAEDKKLLYLDISGNEYGDLSKFAAHFPLCNINPSKLGNYKYSHFPKDANNDDTLRNDYVRFSDLKEDMNFFLINKQNRNFSKDVNQESNLVKIECSTKCKNRVKFVYKNNDKNNDNNNDNNNNDNNNNLYICSSHEIARTLIDDIHHKQPIDQNGIEINCTYKENFEHLSNGFEGYLLYFIAYLNIGDFEIKPIEFNEIFTKCRNICELIIKFTKKGKKEDTVDQTYFRDFQKNIMKSLVYFEIKFNEYEFEDEKLYNRFIKKICHLPHLKYFNISGYTNALSERDEIDTTFKFLRGLDTFNGYRNLIPPTPAQYLALTKFHDAIKKKQEGNMKTYFNLNNLQFLILYENDLNNDPDNDIIHWSKVLPIRHIKVGRMVNKEVEYIDDTQETQELVKDKSKVFDKYPRLRYVNDKRTTKGLTSKDSEKENEQFDSFTSKAERILKGISRIQFFLVYSAKASSSFTSKLLYLLFTILNKIERFMIIKKIRLTDDFISNYEKIVLSSLFPLLTLKLLIWDPSYKWFSDVSKSLCKFCLIITLMTSTVLAFLIFFAIIDSRYFEKSAIPIPYAFQFLIYIIALGFLINYYRVNIYVRTTKRSGIRETSQEQNIFNAFLEFKFIKNKISYSLLIIMVMPICSIVLGSDPSFTFVYIYRLVYTLIIILSLAYVLISGTINQWKKIVGYLDLKDADKRYVEKDNDNLDSHQTSDEKTYYFVADKSEDQEGKGKKFNCNFVSEGALKYKITTADKKYNKFAIEYRSPTQIFYGSYRFRPLQNLCGFIDILQRIATEVVSKFCERYLFIVSSIMLIYVSVWWPYYNVGENIGAVLSSLGNVLMTLSNFLLYFFSMEDNEKMKIIVSYVDILGMMMSLVALVFPTAYNFLNKYIEKRRTEPTYNDISLSSIEQYSN</sequence>
<evidence type="ECO:0000256" key="1">
    <source>
        <dbReference type="SAM" id="Phobius"/>
    </source>
</evidence>
<comment type="caution">
    <text evidence="2">The sequence shown here is derived from an EMBL/GenBank/DDBJ whole genome shotgun (WGS) entry which is preliminary data.</text>
</comment>
<feature type="transmembrane region" description="Helical" evidence="1">
    <location>
        <begin position="1111"/>
        <end position="1132"/>
    </location>
</feature>
<evidence type="ECO:0000313" key="3">
    <source>
        <dbReference type="Proteomes" id="UP001470230"/>
    </source>
</evidence>
<dbReference type="InterPro" id="IPR001611">
    <property type="entry name" value="Leu-rich_rpt"/>
</dbReference>
<keyword evidence="1" id="KW-1133">Transmembrane helix</keyword>
<name>A0ABR2KVJ7_9EUKA</name>
<dbReference type="SUPFAM" id="SSF52058">
    <property type="entry name" value="L domain-like"/>
    <property type="match status" value="1"/>
</dbReference>
<feature type="transmembrane region" description="Helical" evidence="1">
    <location>
        <begin position="937"/>
        <end position="958"/>
    </location>
</feature>
<feature type="transmembrane region" description="Helical" evidence="1">
    <location>
        <begin position="855"/>
        <end position="875"/>
    </location>
</feature>
<feature type="transmembrane region" description="Helical" evidence="1">
    <location>
        <begin position="819"/>
        <end position="843"/>
    </location>
</feature>
<evidence type="ECO:0000313" key="2">
    <source>
        <dbReference type="EMBL" id="KAK8894005.1"/>
    </source>
</evidence>
<feature type="transmembrane region" description="Helical" evidence="1">
    <location>
        <begin position="1086"/>
        <end position="1105"/>
    </location>
</feature>
<dbReference type="Proteomes" id="UP001470230">
    <property type="component" value="Unassembled WGS sequence"/>
</dbReference>
<keyword evidence="1" id="KW-0812">Transmembrane</keyword>
<keyword evidence="3" id="KW-1185">Reference proteome</keyword>
<dbReference type="EMBL" id="JAPFFF010000003">
    <property type="protein sequence ID" value="KAK8894005.1"/>
    <property type="molecule type" value="Genomic_DNA"/>
</dbReference>
<proteinExistence type="predicted"/>
<accession>A0ABR2KVJ7</accession>
<keyword evidence="1" id="KW-0472">Membrane</keyword>
<feature type="transmembrane region" description="Helical" evidence="1">
    <location>
        <begin position="912"/>
        <end position="931"/>
    </location>
</feature>
<organism evidence="2 3">
    <name type="scientific">Tritrichomonas musculus</name>
    <dbReference type="NCBI Taxonomy" id="1915356"/>
    <lineage>
        <taxon>Eukaryota</taxon>
        <taxon>Metamonada</taxon>
        <taxon>Parabasalia</taxon>
        <taxon>Tritrichomonadida</taxon>
        <taxon>Tritrichomonadidae</taxon>
        <taxon>Tritrichomonas</taxon>
    </lineage>
</organism>
<dbReference type="SUPFAM" id="SSF52047">
    <property type="entry name" value="RNI-like"/>
    <property type="match status" value="1"/>
</dbReference>
<dbReference type="Gene3D" id="3.80.10.10">
    <property type="entry name" value="Ribonuclease Inhibitor"/>
    <property type="match status" value="2"/>
</dbReference>
<feature type="transmembrane region" description="Helical" evidence="1">
    <location>
        <begin position="1144"/>
        <end position="1166"/>
    </location>
</feature>
<protein>
    <submittedName>
        <fullName evidence="2">Uncharacterized protein</fullName>
    </submittedName>
</protein>
<reference evidence="2 3" key="1">
    <citation type="submission" date="2024-04" db="EMBL/GenBank/DDBJ databases">
        <title>Tritrichomonas musculus Genome.</title>
        <authorList>
            <person name="Alves-Ferreira E."/>
            <person name="Grigg M."/>
            <person name="Lorenzi H."/>
            <person name="Galac M."/>
        </authorList>
    </citation>
    <scope>NUCLEOTIDE SEQUENCE [LARGE SCALE GENOMIC DNA]</scope>
    <source>
        <strain evidence="2 3">EAF2021</strain>
    </source>
</reference>
<dbReference type="PROSITE" id="PS51450">
    <property type="entry name" value="LRR"/>
    <property type="match status" value="2"/>
</dbReference>
<dbReference type="InterPro" id="IPR032675">
    <property type="entry name" value="LRR_dom_sf"/>
</dbReference>